<evidence type="ECO:0000313" key="3">
    <source>
        <dbReference type="Proteomes" id="UP000241769"/>
    </source>
</evidence>
<organism evidence="2 3">
    <name type="scientific">Planoprotostelium fungivorum</name>
    <dbReference type="NCBI Taxonomy" id="1890364"/>
    <lineage>
        <taxon>Eukaryota</taxon>
        <taxon>Amoebozoa</taxon>
        <taxon>Evosea</taxon>
        <taxon>Variosea</taxon>
        <taxon>Cavosteliida</taxon>
        <taxon>Cavosteliaceae</taxon>
        <taxon>Planoprotostelium</taxon>
    </lineage>
</organism>
<feature type="region of interest" description="Disordered" evidence="1">
    <location>
        <begin position="1"/>
        <end position="22"/>
    </location>
</feature>
<sequence length="180" mass="20108">MSEKVGGHSLRNGTTTSDGKFKANNGGWVATEVLWSTNKLYPFQQDLVQLLYIWLTGLLLHEKRERRASQESQEEHHMPPPPEANLSPSQQSNHFTLFFSTRGQFPTPNGLGSHTTQACSYLPVHRCPEGLSYPLAVPQLTYMSFATFFLWGSPLDCRVKNYQLASNGLVAPNGVKLISE</sequence>
<dbReference type="EMBL" id="MDYQ01000315">
    <property type="protein sequence ID" value="PRP76571.1"/>
    <property type="molecule type" value="Genomic_DNA"/>
</dbReference>
<feature type="compositionally biased region" description="Basic and acidic residues" evidence="1">
    <location>
        <begin position="65"/>
        <end position="78"/>
    </location>
</feature>
<dbReference type="InParanoid" id="A0A2P6MXY9"/>
<protein>
    <submittedName>
        <fullName evidence="2">Uncharacterized protein</fullName>
    </submittedName>
</protein>
<keyword evidence="3" id="KW-1185">Reference proteome</keyword>
<evidence type="ECO:0000256" key="1">
    <source>
        <dbReference type="SAM" id="MobiDB-lite"/>
    </source>
</evidence>
<accession>A0A2P6MXY9</accession>
<gene>
    <name evidence="2" type="ORF">PROFUN_14749</name>
</gene>
<comment type="caution">
    <text evidence="2">The sequence shown here is derived from an EMBL/GenBank/DDBJ whole genome shotgun (WGS) entry which is preliminary data.</text>
</comment>
<evidence type="ECO:0000313" key="2">
    <source>
        <dbReference type="EMBL" id="PRP76571.1"/>
    </source>
</evidence>
<feature type="region of interest" description="Disordered" evidence="1">
    <location>
        <begin position="65"/>
        <end position="88"/>
    </location>
</feature>
<proteinExistence type="predicted"/>
<reference evidence="2 3" key="1">
    <citation type="journal article" date="2018" name="Genome Biol. Evol.">
        <title>Multiple Roots of Fruiting Body Formation in Amoebozoa.</title>
        <authorList>
            <person name="Hillmann F."/>
            <person name="Forbes G."/>
            <person name="Novohradska S."/>
            <person name="Ferling I."/>
            <person name="Riege K."/>
            <person name="Groth M."/>
            <person name="Westermann M."/>
            <person name="Marz M."/>
            <person name="Spaller T."/>
            <person name="Winckler T."/>
            <person name="Schaap P."/>
            <person name="Glockner G."/>
        </authorList>
    </citation>
    <scope>NUCLEOTIDE SEQUENCE [LARGE SCALE GENOMIC DNA]</scope>
    <source>
        <strain evidence="2 3">Jena</strain>
    </source>
</reference>
<dbReference type="Proteomes" id="UP000241769">
    <property type="component" value="Unassembled WGS sequence"/>
</dbReference>
<dbReference type="AlphaFoldDB" id="A0A2P6MXY9"/>
<name>A0A2P6MXY9_9EUKA</name>